<protein>
    <recommendedName>
        <fullName evidence="1">NmrA-like domain-containing protein</fullName>
    </recommendedName>
</protein>
<evidence type="ECO:0000259" key="1">
    <source>
        <dbReference type="Pfam" id="PF05368"/>
    </source>
</evidence>
<proteinExistence type="predicted"/>
<dbReference type="InterPro" id="IPR008030">
    <property type="entry name" value="NmrA-like"/>
</dbReference>
<evidence type="ECO:0000313" key="3">
    <source>
        <dbReference type="Proteomes" id="UP000294335"/>
    </source>
</evidence>
<evidence type="ECO:0000313" key="2">
    <source>
        <dbReference type="EMBL" id="SPO62114.1"/>
    </source>
</evidence>
<name>A0AAQ1SUK6_9PSED</name>
<comment type="caution">
    <text evidence="2">The sequence shown here is derived from an EMBL/GenBank/DDBJ whole genome shotgun (WGS) entry which is preliminary data.</text>
</comment>
<accession>A0AAQ1SUK6</accession>
<dbReference type="SUPFAM" id="SSF51735">
    <property type="entry name" value="NAD(P)-binding Rossmann-fold domains"/>
    <property type="match status" value="1"/>
</dbReference>
<dbReference type="PANTHER" id="PTHR43162:SF1">
    <property type="entry name" value="PRESTALK A DIFFERENTIATION PROTEIN A"/>
    <property type="match status" value="1"/>
</dbReference>
<sequence length="315" mass="35568">MQAPENLKPIPRSVLVFGAANHLGTPLARYLQQHAPQIRLRLVSTRPEGRETLRRHFPDAEVISANWFDPASLKPAVQGMEGIFINTPGGTDEQPAMTNLVAAIKEAGTAIHILRTLGLQPEASPRRIPEAVRQAFLGLPVQHPIAKRILDASDLPVTYLNLGATFMDNFFWMKAALVQQRKLIWHNRLITFIDPREVGEAAARLLLCDNHRHIGQFHTLNNGQDLLRFSDVAQLMSEVFAETITYNGSKEAFFDAYAPMGELRQLLWDFFEYERANEVVWAPNNFLERTLGRKPLTVRQWLEEHAAALLAAMPK</sequence>
<dbReference type="Pfam" id="PF05368">
    <property type="entry name" value="NmrA"/>
    <property type="match status" value="1"/>
</dbReference>
<dbReference type="Gene3D" id="3.40.50.720">
    <property type="entry name" value="NAD(P)-binding Rossmann-like Domain"/>
    <property type="match status" value="1"/>
</dbReference>
<dbReference type="Proteomes" id="UP000294335">
    <property type="component" value="Unassembled WGS sequence"/>
</dbReference>
<dbReference type="InterPro" id="IPR051604">
    <property type="entry name" value="Ergot_Alk_Oxidoreductase"/>
</dbReference>
<dbReference type="PANTHER" id="PTHR43162">
    <property type="match status" value="1"/>
</dbReference>
<keyword evidence="3" id="KW-1185">Reference proteome</keyword>
<organism evidence="2 3">
    <name type="scientific">Pseudomonas inefficax</name>
    <dbReference type="NCBI Taxonomy" id="2078786"/>
    <lineage>
        <taxon>Bacteria</taxon>
        <taxon>Pseudomonadati</taxon>
        <taxon>Pseudomonadota</taxon>
        <taxon>Gammaproteobacteria</taxon>
        <taxon>Pseudomonadales</taxon>
        <taxon>Pseudomonadaceae</taxon>
        <taxon>Pseudomonas</taxon>
    </lineage>
</organism>
<feature type="domain" description="NmrA-like" evidence="1">
    <location>
        <begin position="13"/>
        <end position="278"/>
    </location>
</feature>
<dbReference type="InterPro" id="IPR036291">
    <property type="entry name" value="NAD(P)-bd_dom_sf"/>
</dbReference>
<gene>
    <name evidence="2" type="ORF">JV551A3_V1_1640190</name>
</gene>
<dbReference type="Gene3D" id="3.90.25.10">
    <property type="entry name" value="UDP-galactose 4-epimerase, domain 1"/>
    <property type="match status" value="1"/>
</dbReference>
<dbReference type="EMBL" id="OPYN01000164">
    <property type="protein sequence ID" value="SPO62114.1"/>
    <property type="molecule type" value="Genomic_DNA"/>
</dbReference>
<reference evidence="2 3" key="1">
    <citation type="submission" date="2018-02" db="EMBL/GenBank/DDBJ databases">
        <authorList>
            <person name="Dubost A."/>
        </authorList>
    </citation>
    <scope>NUCLEOTIDE SEQUENCE [LARGE SCALE GENOMIC DNA]</scope>
    <source>
        <strain evidence="3">JV551A3</strain>
    </source>
</reference>
<dbReference type="AlphaFoldDB" id="A0AAQ1SUK6"/>